<proteinExistence type="predicted"/>
<evidence type="ECO:0000313" key="2">
    <source>
        <dbReference type="Proteomes" id="UP000319267"/>
    </source>
</evidence>
<gene>
    <name evidence="1" type="ORF">SAMN06265220_103514</name>
</gene>
<dbReference type="AlphaFoldDB" id="A0A521DVE9"/>
<reference evidence="1 2" key="1">
    <citation type="submission" date="2017-05" db="EMBL/GenBank/DDBJ databases">
        <authorList>
            <person name="Varghese N."/>
            <person name="Submissions S."/>
        </authorList>
    </citation>
    <scope>NUCLEOTIDE SEQUENCE [LARGE SCALE GENOMIC DNA]</scope>
    <source>
        <strain evidence="1 2">DSM 29982</strain>
    </source>
</reference>
<protein>
    <submittedName>
        <fullName evidence="1">Uncharacterized protein</fullName>
    </submittedName>
</protein>
<organism evidence="1 2">
    <name type="scientific">Flavobacterium nitrogenifigens</name>
    <dbReference type="NCBI Taxonomy" id="1617283"/>
    <lineage>
        <taxon>Bacteria</taxon>
        <taxon>Pseudomonadati</taxon>
        <taxon>Bacteroidota</taxon>
        <taxon>Flavobacteriia</taxon>
        <taxon>Flavobacteriales</taxon>
        <taxon>Flavobacteriaceae</taxon>
        <taxon>Flavobacterium</taxon>
    </lineage>
</organism>
<dbReference type="OrthoDB" id="1372033at2"/>
<dbReference type="Proteomes" id="UP000319267">
    <property type="component" value="Unassembled WGS sequence"/>
</dbReference>
<keyword evidence="2" id="KW-1185">Reference proteome</keyword>
<dbReference type="RefSeq" id="WP_111379161.1">
    <property type="nucleotide sequence ID" value="NZ_CP043612.1"/>
</dbReference>
<dbReference type="EMBL" id="FXTQ01000003">
    <property type="protein sequence ID" value="SMO75572.1"/>
    <property type="molecule type" value="Genomic_DNA"/>
</dbReference>
<sequence>MTTRNNNKKENNQQEAIHNHFEILSSDKNDFKNIAYLYGMSLEQYEEGLEIHSKCFSQIEEFSIKNIMPGQ</sequence>
<evidence type="ECO:0000313" key="1">
    <source>
        <dbReference type="EMBL" id="SMO75572.1"/>
    </source>
</evidence>
<accession>A0A521DVE9</accession>
<name>A0A521DVE9_9FLAO</name>